<dbReference type="PANTHER" id="PTHR11487:SF0">
    <property type="entry name" value="S-ACYL FATTY ACID SYNTHASE THIOESTERASE, MEDIUM CHAIN"/>
    <property type="match status" value="1"/>
</dbReference>
<dbReference type="Gene3D" id="3.40.50.1820">
    <property type="entry name" value="alpha/beta hydrolase"/>
    <property type="match status" value="1"/>
</dbReference>
<dbReference type="InterPro" id="IPR001031">
    <property type="entry name" value="Thioesterase"/>
</dbReference>
<dbReference type="OrthoDB" id="2213423at2"/>
<evidence type="ECO:0000313" key="4">
    <source>
        <dbReference type="Proteomes" id="UP000037688"/>
    </source>
</evidence>
<accession>A0A0N0C629</accession>
<comment type="similarity">
    <text evidence="1">Belongs to the thioesterase family.</text>
</comment>
<dbReference type="Pfam" id="PF00975">
    <property type="entry name" value="Thioesterase"/>
    <property type="match status" value="1"/>
</dbReference>
<dbReference type="PANTHER" id="PTHR11487">
    <property type="entry name" value="THIOESTERASE"/>
    <property type="match status" value="1"/>
</dbReference>
<dbReference type="InterPro" id="IPR029058">
    <property type="entry name" value="AB_hydrolase_fold"/>
</dbReference>
<dbReference type="EMBL" id="LITU01000023">
    <property type="protein sequence ID" value="KOY18095.1"/>
    <property type="molecule type" value="Genomic_DNA"/>
</dbReference>
<name>A0A0N0C629_9BACL</name>
<dbReference type="InterPro" id="IPR012223">
    <property type="entry name" value="TEII"/>
</dbReference>
<sequence>MRIYSFPHAGGSATVYLKWKKYFSPLLELRPVELKGRGSLLGSRCFTNMDDMVADIYERIRTELRDEQFVLLGHSMGSLIAWELANYIKAKEGVSPYHLFLSGMKPPHLRVREEIQTHRLGRQAFKNSVARLGGMPIEMIKEDSLFELFEPILRADFQICDTYLFEGPIQKLNCGITVFGGLEDEISREELEEWWLYGDYFQLHMYDGGHFFIDQHIKEITHIVNQTCSLMYYP</sequence>
<keyword evidence="4" id="KW-1185">Reference proteome</keyword>
<organism evidence="3 4">
    <name type="scientific">Paenibacillus xylanivorans</name>
    <dbReference type="NCBI Taxonomy" id="1705561"/>
    <lineage>
        <taxon>Bacteria</taxon>
        <taxon>Bacillati</taxon>
        <taxon>Bacillota</taxon>
        <taxon>Bacilli</taxon>
        <taxon>Bacillales</taxon>
        <taxon>Paenibacillaceae</taxon>
        <taxon>Paenibacillus</taxon>
    </lineage>
</organism>
<reference evidence="3 4" key="1">
    <citation type="submission" date="2015-08" db="EMBL/GenBank/DDBJ databases">
        <title>Draft genome sequence of cellulolytic and xylanolytic Paenibacillus sp. A59, isolated from a decaying forest soil from Patagonia, Argentina.</title>
        <authorList>
            <person name="Ghio S."/>
            <person name="Caceres A.M."/>
            <person name="Talia P."/>
            <person name="Grasso D."/>
            <person name="Campos E."/>
        </authorList>
    </citation>
    <scope>NUCLEOTIDE SEQUENCE [LARGE SCALE GENOMIC DNA]</scope>
    <source>
        <strain evidence="3 4">A59</strain>
    </source>
</reference>
<dbReference type="AlphaFoldDB" id="A0A0N0C629"/>
<comment type="caution">
    <text evidence="3">The sequence shown here is derived from an EMBL/GenBank/DDBJ whole genome shotgun (WGS) entry which is preliminary data.</text>
</comment>
<dbReference type="SUPFAM" id="SSF53474">
    <property type="entry name" value="alpha/beta-Hydrolases"/>
    <property type="match status" value="1"/>
</dbReference>
<evidence type="ECO:0000313" key="3">
    <source>
        <dbReference type="EMBL" id="KOY18095.1"/>
    </source>
</evidence>
<evidence type="ECO:0000259" key="2">
    <source>
        <dbReference type="Pfam" id="PF00975"/>
    </source>
</evidence>
<feature type="domain" description="Thioesterase" evidence="2">
    <location>
        <begin position="3"/>
        <end position="225"/>
    </location>
</feature>
<dbReference type="Proteomes" id="UP000037688">
    <property type="component" value="Unassembled WGS sequence"/>
</dbReference>
<dbReference type="RefSeq" id="WP_053779310.1">
    <property type="nucleotide sequence ID" value="NZ_LITU01000023.1"/>
</dbReference>
<protein>
    <recommendedName>
        <fullName evidence="2">Thioesterase domain-containing protein</fullName>
    </recommendedName>
</protein>
<dbReference type="GO" id="GO:0008610">
    <property type="term" value="P:lipid biosynthetic process"/>
    <property type="evidence" value="ECO:0007669"/>
    <property type="project" value="TreeGrafter"/>
</dbReference>
<proteinExistence type="inferred from homology"/>
<evidence type="ECO:0000256" key="1">
    <source>
        <dbReference type="ARBA" id="ARBA00007169"/>
    </source>
</evidence>
<dbReference type="PATRIC" id="fig|1705561.3.peg.6839"/>
<gene>
    <name evidence="3" type="ORF">AMS66_02625</name>
</gene>